<keyword evidence="13 19" id="KW-0472">Membrane</keyword>
<feature type="region of interest" description="Disordered" evidence="18">
    <location>
        <begin position="997"/>
        <end position="1081"/>
    </location>
</feature>
<protein>
    <recommendedName>
        <fullName evidence="5">Sterol regulatory element-binding protein cleavage-activating protein</fullName>
    </recommendedName>
</protein>
<dbReference type="InterPro" id="IPR000731">
    <property type="entry name" value="SSD"/>
</dbReference>
<evidence type="ECO:0000256" key="13">
    <source>
        <dbReference type="ARBA" id="ARBA00023136"/>
    </source>
</evidence>
<sequence>MPPITGLPRTARRLASHLFYQFGIHCATNQIRVILISAVVITSLFYPALAIYFSSQPLAHLSSQFLNPLLSSSGSSHSSAFGVRNIWDGYDSLRVRVDAAAQARCGVERTIRLERILLPRATHHVSSMLHGPTLLSTLELQNALSASLHQHGSCLRSGDDCFVLSPLSYWHNDETVLSSNLHLEETFNVGLNVTALNIPMHSSMVLTGRDVDSYENDLVLTYFFIDNDCQGKSEHSAWIQTVIHACAELADAAPSSAPPTLMALEYQTDHSDRSFSMVSALLYLTYLIVFVYFSGSFQRMDTVHSRFGLAFTGIVEILASTITSISVCAIWGFRITMVPWGILPIVIVFVGAENMFVMVEAVVSTSISLPVKERIAVGLSKAGTSISLKVVSYNCVLGTIAALSSGAIRQFCSFAIVVLVAHWFLIHTLFLAVLSIDLQRLELDDLLRQGTNIQAPVPPVASRGPSGASKTYRGRAMEMLRSMLKGKAARNWSLILLLTITGGLYYVTYPHPEKSSDSYMGASVGADVIGKATQLNVQHSATDYPASQIWHFLNPTGDPLLHIRVESPIVVTLHSNTNESRFDSAPEHANSLRVFRRKMRPIWWTTKIIFLPIFGTTGSLYLLLLYLLKDAELLEAQLHRLEKDIDLIPQPNPVKANIAFSTLPRAFASDVELISANGDGSVIVSVSLDNECVVWFRRNKTTTHTAIDCVEALNLERNNSVVTHVTVDPDGEYCALGSDNGSVGVWRIDRRAEGVMQAEMQSGLDGFSSAVSGLAFMKRKHHHPTSVPGPPVNGHANHAPAPSAKHSLLVVFMDGTAIEWDFRSPKAYVPITPSLNHQKLGAWILVDPADTRPYLAFNSRQGGVELMSFSDADVDGQWGSVLDLPAGNAQDLVDQVRLITLQVAQESRRVIAAATESGKISLWDGASGESIGSFDKVEGRIEELRLALSANKPCQHCGELSADGFTLAFSVNQLVQVYRASTQLQAGRCSCPSTVFSGRHNASPMRGSTFRSRSGSISSTSTSSPVRPRVNLPALSHTSPTLNLAPEYPMSAHGVHSRRLSGVETNRRQSTESDKSLSSDGWGSLADGDLTFDLRMQFVAPDGGTSVWHTVRLDRVGAVACDRGAWDVVGSTIMGIRRTSRARDQKPKQIEPPSRLTTTASRSSTMHAALERWELWTLDPSSKNGPVFCSSTLSTILDRSHDGKRALGNGATSCSAQAGSLLLKRQANFQRFMGASQNSTSTSPHEDRTSLPPQSDIYPRLPFTRVMPLVVAADGTCISGFGNTVGLIHSSLPAAGTSGRDFSSLDSSPHPLKKRL</sequence>
<feature type="transmembrane region" description="Helical" evidence="19">
    <location>
        <begin position="33"/>
        <end position="53"/>
    </location>
</feature>
<keyword evidence="19" id="KW-0812">Transmembrane</keyword>
<dbReference type="GO" id="GO:0032933">
    <property type="term" value="P:SREBP signaling pathway"/>
    <property type="evidence" value="ECO:0007669"/>
    <property type="project" value="InterPro"/>
</dbReference>
<feature type="transmembrane region" description="Helical" evidence="19">
    <location>
        <begin position="489"/>
        <end position="508"/>
    </location>
</feature>
<evidence type="ECO:0000313" key="21">
    <source>
        <dbReference type="EMBL" id="KDQ12297.1"/>
    </source>
</evidence>
<dbReference type="GO" id="GO:0032936">
    <property type="term" value="C:SREBP-SCAP complex"/>
    <property type="evidence" value="ECO:0007669"/>
    <property type="project" value="TreeGrafter"/>
</dbReference>
<evidence type="ECO:0000256" key="17">
    <source>
        <dbReference type="PROSITE-ProRule" id="PRU00221"/>
    </source>
</evidence>
<dbReference type="HOGENOM" id="CLU_003290_0_0_1"/>
<dbReference type="GO" id="GO:0000139">
    <property type="term" value="C:Golgi membrane"/>
    <property type="evidence" value="ECO:0007669"/>
    <property type="project" value="UniProtKB-SubCell"/>
</dbReference>
<dbReference type="Gene3D" id="2.130.10.10">
    <property type="entry name" value="YVTN repeat-like/Quinoprotein amine dehydrogenase"/>
    <property type="match status" value="1"/>
</dbReference>
<comment type="subcellular location">
    <subcellularLocation>
        <location evidence="3">Cytoplasmic vesicle</location>
        <location evidence="3">COPII-coated vesicle membrane</location>
        <topology evidence="3">Multi-pass membrane protein</topology>
    </subcellularLocation>
    <subcellularLocation>
        <location evidence="1">Endoplasmic reticulum</location>
    </subcellularLocation>
    <subcellularLocation>
        <location evidence="2">Golgi apparatus membrane</location>
    </subcellularLocation>
</comment>
<evidence type="ECO:0000256" key="11">
    <source>
        <dbReference type="ARBA" id="ARBA00023098"/>
    </source>
</evidence>
<accession>A0A067MKB1</accession>
<feature type="region of interest" description="Disordered" evidence="18">
    <location>
        <begin position="1236"/>
        <end position="1256"/>
    </location>
</feature>
<dbReference type="InterPro" id="IPR053958">
    <property type="entry name" value="HMGCR/SNAP/NPC1-like_SSD"/>
</dbReference>
<evidence type="ECO:0000256" key="1">
    <source>
        <dbReference type="ARBA" id="ARBA00004240"/>
    </source>
</evidence>
<dbReference type="SUPFAM" id="SSF101908">
    <property type="entry name" value="Putative isomerase YbhE"/>
    <property type="match status" value="1"/>
</dbReference>
<dbReference type="Pfam" id="PF12349">
    <property type="entry name" value="Sterol-sensing"/>
    <property type="match status" value="1"/>
</dbReference>
<evidence type="ECO:0000256" key="7">
    <source>
        <dbReference type="ARBA" id="ARBA00022574"/>
    </source>
</evidence>
<organism evidence="21 22">
    <name type="scientific">Botryobasidium botryosum (strain FD-172 SS1)</name>
    <dbReference type="NCBI Taxonomy" id="930990"/>
    <lineage>
        <taxon>Eukaryota</taxon>
        <taxon>Fungi</taxon>
        <taxon>Dikarya</taxon>
        <taxon>Basidiomycota</taxon>
        <taxon>Agaricomycotina</taxon>
        <taxon>Agaricomycetes</taxon>
        <taxon>Cantharellales</taxon>
        <taxon>Botryobasidiaceae</taxon>
        <taxon>Botryobasidium</taxon>
    </lineage>
</organism>
<comment type="similarity">
    <text evidence="4">Belongs to the WD repeat SCAP family.</text>
</comment>
<dbReference type="GO" id="GO:0045540">
    <property type="term" value="P:regulation of cholesterol biosynthetic process"/>
    <property type="evidence" value="ECO:0007669"/>
    <property type="project" value="TreeGrafter"/>
</dbReference>
<evidence type="ECO:0000256" key="18">
    <source>
        <dbReference type="SAM" id="MobiDB-lite"/>
    </source>
</evidence>
<dbReference type="PANTHER" id="PTHR46378:SF1">
    <property type="entry name" value="STEROL REGULATORY ELEMENT-BINDING PROTEIN CLEAVAGE-ACTIVATING PROTEIN"/>
    <property type="match status" value="1"/>
</dbReference>
<dbReference type="PANTHER" id="PTHR46378">
    <property type="entry name" value="STEROL REGULATORY ELEMENT-BINDING PROTEIN CLEAVAGE-ACTIVATING PROTEIN"/>
    <property type="match status" value="1"/>
</dbReference>
<keyword evidence="15" id="KW-0753">Steroid metabolism</keyword>
<evidence type="ECO:0000256" key="9">
    <source>
        <dbReference type="ARBA" id="ARBA00022824"/>
    </source>
</evidence>
<keyword evidence="14" id="KW-1207">Sterol metabolism</keyword>
<evidence type="ECO:0000256" key="12">
    <source>
        <dbReference type="ARBA" id="ARBA00023121"/>
    </source>
</evidence>
<evidence type="ECO:0000256" key="6">
    <source>
        <dbReference type="ARBA" id="ARBA00022548"/>
    </source>
</evidence>
<dbReference type="InParanoid" id="A0A067MKB1"/>
<keyword evidence="8" id="KW-0677">Repeat</keyword>
<evidence type="ECO:0000256" key="19">
    <source>
        <dbReference type="SAM" id="Phobius"/>
    </source>
</evidence>
<dbReference type="SUPFAM" id="SSF82866">
    <property type="entry name" value="Multidrug efflux transporter AcrB transmembrane domain"/>
    <property type="match status" value="1"/>
</dbReference>
<comment type="function">
    <text evidence="16">Escort protein required for cholesterol as well as lipid homeostasis. Regulates export of the SCAP-SREBP complex from the endoplasmic reticulum to the Golgi upon low cholesterol, thereby regulating the processing of sterol regulatory element-binding proteins (SREBPs) SREBF1/SREBP1 and SREBF2/SREBP2. At high sterol concentrations, formation of a ternary complex with INSIG (INSIG1 or INSIG2) leads to mask the ER export signal in SCAP, promoting retention of the complex in the endoplasmic reticulum. Low sterol concentrations trigger release of INSIG, a conformational change in the SSD domain of SCAP, unmasking of the ER export signal, promoting recruitment into COPII-coated vesicles and transport of the SCAP-SREBP to the Golgi: in the Golgi, SREBPs are then processed, releasing the transcription factor fragment of SREBPs from the membrane, its import into the nucleus and up-regulation of LDLR, INSIG1 and the mevalonate pathway. Binds cholesterol via its SSD domain.</text>
</comment>
<evidence type="ECO:0000256" key="5">
    <source>
        <dbReference type="ARBA" id="ARBA00019541"/>
    </source>
</evidence>
<dbReference type="SMART" id="SM00320">
    <property type="entry name" value="WD40"/>
    <property type="match status" value="3"/>
</dbReference>
<dbReference type="PROSITE" id="PS50082">
    <property type="entry name" value="WD_REPEATS_2"/>
    <property type="match status" value="1"/>
</dbReference>
<feature type="transmembrane region" description="Helical" evidence="19">
    <location>
        <begin position="414"/>
        <end position="434"/>
    </location>
</feature>
<feature type="transmembrane region" description="Helical" evidence="19">
    <location>
        <begin position="608"/>
        <end position="628"/>
    </location>
</feature>
<evidence type="ECO:0000313" key="22">
    <source>
        <dbReference type="Proteomes" id="UP000027195"/>
    </source>
</evidence>
<keyword evidence="12" id="KW-0446">Lipid-binding</keyword>
<dbReference type="InterPro" id="IPR015943">
    <property type="entry name" value="WD40/YVTN_repeat-like_dom_sf"/>
</dbReference>
<keyword evidence="6" id="KW-0153">Cholesterol metabolism</keyword>
<proteinExistence type="inferred from homology"/>
<evidence type="ECO:0000256" key="16">
    <source>
        <dbReference type="ARBA" id="ARBA00045958"/>
    </source>
</evidence>
<keyword evidence="11" id="KW-0443">Lipid metabolism</keyword>
<evidence type="ECO:0000256" key="2">
    <source>
        <dbReference type="ARBA" id="ARBA00004394"/>
    </source>
</evidence>
<dbReference type="GO" id="GO:0032934">
    <property type="term" value="F:sterol binding"/>
    <property type="evidence" value="ECO:0007669"/>
    <property type="project" value="InterPro"/>
</dbReference>
<feature type="transmembrane region" description="Helical" evidence="19">
    <location>
        <begin position="275"/>
        <end position="295"/>
    </location>
</feature>
<feature type="domain" description="SSD" evidence="20">
    <location>
        <begin position="278"/>
        <end position="436"/>
    </location>
</feature>
<keyword evidence="10" id="KW-0333">Golgi apparatus</keyword>
<feature type="region of interest" description="Disordered" evidence="18">
    <location>
        <begin position="1297"/>
        <end position="1316"/>
    </location>
</feature>
<feature type="region of interest" description="Disordered" evidence="18">
    <location>
        <begin position="781"/>
        <end position="800"/>
    </location>
</feature>
<keyword evidence="7 17" id="KW-0853">WD repeat</keyword>
<evidence type="ECO:0000256" key="10">
    <source>
        <dbReference type="ARBA" id="ARBA00023034"/>
    </source>
</evidence>
<dbReference type="InterPro" id="IPR030225">
    <property type="entry name" value="SCAP"/>
</dbReference>
<feature type="compositionally biased region" description="Basic and acidic residues" evidence="18">
    <location>
        <begin position="1065"/>
        <end position="1077"/>
    </location>
</feature>
<dbReference type="OrthoDB" id="6510177at2759"/>
<feature type="transmembrane region" description="Helical" evidence="19">
    <location>
        <begin position="345"/>
        <end position="369"/>
    </location>
</feature>
<evidence type="ECO:0000259" key="20">
    <source>
        <dbReference type="PROSITE" id="PS50156"/>
    </source>
</evidence>
<keyword evidence="9" id="KW-0256">Endoplasmic reticulum</keyword>
<evidence type="ECO:0000256" key="14">
    <source>
        <dbReference type="ARBA" id="ARBA00023166"/>
    </source>
</evidence>
<feature type="region of interest" description="Disordered" evidence="18">
    <location>
        <begin position="1139"/>
        <end position="1162"/>
    </location>
</feature>
<dbReference type="GO" id="GO:0012507">
    <property type="term" value="C:ER to Golgi transport vesicle membrane"/>
    <property type="evidence" value="ECO:0007669"/>
    <property type="project" value="UniProtKB-SubCell"/>
</dbReference>
<feature type="repeat" description="WD" evidence="17">
    <location>
        <begin position="715"/>
        <end position="749"/>
    </location>
</feature>
<dbReference type="GO" id="GO:0008203">
    <property type="term" value="P:cholesterol metabolic process"/>
    <property type="evidence" value="ECO:0007669"/>
    <property type="project" value="UniProtKB-KW"/>
</dbReference>
<dbReference type="PROSITE" id="PS50156">
    <property type="entry name" value="SSD"/>
    <property type="match status" value="1"/>
</dbReference>
<evidence type="ECO:0000256" key="8">
    <source>
        <dbReference type="ARBA" id="ARBA00022737"/>
    </source>
</evidence>
<keyword evidence="22" id="KW-1185">Reference proteome</keyword>
<reference evidence="22" key="1">
    <citation type="journal article" date="2014" name="Proc. Natl. Acad. Sci. U.S.A.">
        <title>Extensive sampling of basidiomycete genomes demonstrates inadequacy of the white-rot/brown-rot paradigm for wood decay fungi.</title>
        <authorList>
            <person name="Riley R."/>
            <person name="Salamov A.A."/>
            <person name="Brown D.W."/>
            <person name="Nagy L.G."/>
            <person name="Floudas D."/>
            <person name="Held B.W."/>
            <person name="Levasseur A."/>
            <person name="Lombard V."/>
            <person name="Morin E."/>
            <person name="Otillar R."/>
            <person name="Lindquist E.A."/>
            <person name="Sun H."/>
            <person name="LaButti K.M."/>
            <person name="Schmutz J."/>
            <person name="Jabbour D."/>
            <person name="Luo H."/>
            <person name="Baker S.E."/>
            <person name="Pisabarro A.G."/>
            <person name="Walton J.D."/>
            <person name="Blanchette R.A."/>
            <person name="Henrissat B."/>
            <person name="Martin F."/>
            <person name="Cullen D."/>
            <person name="Hibbett D.S."/>
            <person name="Grigoriev I.V."/>
        </authorList>
    </citation>
    <scope>NUCLEOTIDE SEQUENCE [LARGE SCALE GENOMIC DNA]</scope>
    <source>
        <strain evidence="22">FD-172 SS1</strain>
    </source>
</reference>
<feature type="compositionally biased region" description="Low complexity" evidence="18">
    <location>
        <begin position="1006"/>
        <end position="1024"/>
    </location>
</feature>
<dbReference type="InterPro" id="IPR001680">
    <property type="entry name" value="WD40_rpt"/>
</dbReference>
<evidence type="ECO:0000256" key="3">
    <source>
        <dbReference type="ARBA" id="ARBA00004557"/>
    </source>
</evidence>
<feature type="transmembrane region" description="Helical" evidence="19">
    <location>
        <begin position="307"/>
        <end position="333"/>
    </location>
</feature>
<feature type="transmembrane region" description="Helical" evidence="19">
    <location>
        <begin position="390"/>
        <end position="408"/>
    </location>
</feature>
<evidence type="ECO:0000256" key="15">
    <source>
        <dbReference type="ARBA" id="ARBA00023221"/>
    </source>
</evidence>
<dbReference type="Proteomes" id="UP000027195">
    <property type="component" value="Unassembled WGS sequence"/>
</dbReference>
<evidence type="ECO:0000256" key="4">
    <source>
        <dbReference type="ARBA" id="ARBA00007410"/>
    </source>
</evidence>
<keyword evidence="19" id="KW-1133">Transmembrane helix</keyword>
<name>A0A067MKB1_BOTB1</name>
<gene>
    <name evidence="21" type="ORF">BOTBODRAFT_176534</name>
</gene>
<dbReference type="EMBL" id="KL198051">
    <property type="protein sequence ID" value="KDQ12297.1"/>
    <property type="molecule type" value="Genomic_DNA"/>
</dbReference>
<dbReference type="GO" id="GO:0005789">
    <property type="term" value="C:endoplasmic reticulum membrane"/>
    <property type="evidence" value="ECO:0007669"/>
    <property type="project" value="InterPro"/>
</dbReference>
<dbReference type="STRING" id="930990.A0A067MKB1"/>